<dbReference type="Pfam" id="PF00742">
    <property type="entry name" value="Homoserine_dh"/>
    <property type="match status" value="1"/>
</dbReference>
<comment type="caution">
    <text evidence="18">The sequence shown here is derived from an EMBL/GenBank/DDBJ whole genome shotgun (WGS) entry which is preliminary data.</text>
</comment>
<dbReference type="PANTHER" id="PTHR43070:SF5">
    <property type="entry name" value="HOMOSERINE DEHYDROGENASE"/>
    <property type="match status" value="1"/>
</dbReference>
<evidence type="ECO:0000313" key="18">
    <source>
        <dbReference type="EMBL" id="CAB9529877.1"/>
    </source>
</evidence>
<evidence type="ECO:0000256" key="1">
    <source>
        <dbReference type="ARBA" id="ARBA00001920"/>
    </source>
</evidence>
<evidence type="ECO:0000259" key="17">
    <source>
        <dbReference type="Pfam" id="PF03447"/>
    </source>
</evidence>
<evidence type="ECO:0000256" key="7">
    <source>
        <dbReference type="ARBA" id="ARBA00022697"/>
    </source>
</evidence>
<dbReference type="Pfam" id="PF03447">
    <property type="entry name" value="NAD_binding_3"/>
    <property type="match status" value="1"/>
</dbReference>
<comment type="similarity">
    <text evidence="4 15">Belongs to the homoserine dehydrogenase family.</text>
</comment>
<evidence type="ECO:0000256" key="4">
    <source>
        <dbReference type="ARBA" id="ARBA00006753"/>
    </source>
</evidence>
<evidence type="ECO:0000256" key="6">
    <source>
        <dbReference type="ARBA" id="ARBA00022605"/>
    </source>
</evidence>
<dbReference type="SUPFAM" id="SSF55347">
    <property type="entry name" value="Glyceraldehyde-3-phosphate dehydrogenase-like, C-terminal domain"/>
    <property type="match status" value="1"/>
</dbReference>
<evidence type="ECO:0000259" key="16">
    <source>
        <dbReference type="Pfam" id="PF00742"/>
    </source>
</evidence>
<dbReference type="InterPro" id="IPR022697">
    <property type="entry name" value="HDH_short"/>
</dbReference>
<keyword evidence="9 14" id="KW-0560">Oxidoreductase</keyword>
<protein>
    <recommendedName>
        <fullName evidence="5 14">Homoserine dehydrogenase</fullName>
        <ecNumber evidence="5 14">1.1.1.3</ecNumber>
    </recommendedName>
</protein>
<comment type="catalytic activity">
    <reaction evidence="11">
        <text>L-homoserine + NADP(+) = L-aspartate 4-semialdehyde + NADPH + H(+)</text>
        <dbReference type="Rhea" id="RHEA:15761"/>
        <dbReference type="ChEBI" id="CHEBI:15378"/>
        <dbReference type="ChEBI" id="CHEBI:57476"/>
        <dbReference type="ChEBI" id="CHEBI:57783"/>
        <dbReference type="ChEBI" id="CHEBI:58349"/>
        <dbReference type="ChEBI" id="CHEBI:537519"/>
        <dbReference type="EC" id="1.1.1.3"/>
    </reaction>
    <physiologicalReaction direction="right-to-left" evidence="11">
        <dbReference type="Rhea" id="RHEA:15763"/>
    </physiologicalReaction>
</comment>
<dbReference type="InterPro" id="IPR019811">
    <property type="entry name" value="HDH_CS"/>
</dbReference>
<dbReference type="InterPro" id="IPR005106">
    <property type="entry name" value="Asp/hSer_DH_NAD-bd"/>
</dbReference>
<feature type="binding site" evidence="13">
    <location>
        <position position="196"/>
    </location>
    <ligand>
        <name>L-homoserine</name>
        <dbReference type="ChEBI" id="CHEBI:57476"/>
    </ligand>
</feature>
<dbReference type="OrthoDB" id="67851at2759"/>
<keyword evidence="19" id="KW-1185">Reference proteome</keyword>
<reference evidence="18" key="1">
    <citation type="submission" date="2020-06" db="EMBL/GenBank/DDBJ databases">
        <authorList>
            <consortium name="Plant Systems Biology data submission"/>
        </authorList>
    </citation>
    <scope>NUCLEOTIDE SEQUENCE</scope>
    <source>
        <strain evidence="18">D6</strain>
    </source>
</reference>
<proteinExistence type="inferred from homology"/>
<organism evidence="18 19">
    <name type="scientific">Seminavis robusta</name>
    <dbReference type="NCBI Taxonomy" id="568900"/>
    <lineage>
        <taxon>Eukaryota</taxon>
        <taxon>Sar</taxon>
        <taxon>Stramenopiles</taxon>
        <taxon>Ochrophyta</taxon>
        <taxon>Bacillariophyta</taxon>
        <taxon>Bacillariophyceae</taxon>
        <taxon>Bacillariophycidae</taxon>
        <taxon>Naviculales</taxon>
        <taxon>Naviculaceae</taxon>
        <taxon>Seminavis</taxon>
    </lineage>
</organism>
<dbReference type="EMBL" id="CAICTM010002655">
    <property type="protein sequence ID" value="CAB9529877.1"/>
    <property type="molecule type" value="Genomic_DNA"/>
</dbReference>
<evidence type="ECO:0000256" key="9">
    <source>
        <dbReference type="ARBA" id="ARBA00023002"/>
    </source>
</evidence>
<dbReference type="PIRSF" id="PIRSF036497">
    <property type="entry name" value="HDH_short"/>
    <property type="match status" value="1"/>
</dbReference>
<keyword evidence="8 13" id="KW-0521">NADP</keyword>
<evidence type="ECO:0000256" key="8">
    <source>
        <dbReference type="ARBA" id="ARBA00022857"/>
    </source>
</evidence>
<keyword evidence="6 14" id="KW-0028">Amino-acid biosynthesis</keyword>
<evidence type="ECO:0000256" key="3">
    <source>
        <dbReference type="ARBA" id="ARBA00005062"/>
    </source>
</evidence>
<evidence type="ECO:0000256" key="14">
    <source>
        <dbReference type="RuleBase" id="RU000579"/>
    </source>
</evidence>
<evidence type="ECO:0000256" key="10">
    <source>
        <dbReference type="ARBA" id="ARBA00023167"/>
    </source>
</evidence>
<evidence type="ECO:0000256" key="2">
    <source>
        <dbReference type="ARBA" id="ARBA00005056"/>
    </source>
</evidence>
<dbReference type="GO" id="GO:0009088">
    <property type="term" value="P:threonine biosynthetic process"/>
    <property type="evidence" value="ECO:0007669"/>
    <property type="project" value="UniProtKB-KW"/>
</dbReference>
<feature type="binding site" evidence="13">
    <location>
        <position position="107"/>
    </location>
    <ligand>
        <name>NADPH</name>
        <dbReference type="ChEBI" id="CHEBI:57783"/>
    </ligand>
</feature>
<feature type="domain" description="Aspartate/homoserine dehydrogenase NAD-binding" evidence="17">
    <location>
        <begin position="22"/>
        <end position="134"/>
    </location>
</feature>
<dbReference type="GO" id="GO:0009086">
    <property type="term" value="P:methionine biosynthetic process"/>
    <property type="evidence" value="ECO:0007669"/>
    <property type="project" value="UniProtKB-KW"/>
</dbReference>
<dbReference type="Gene3D" id="3.30.360.10">
    <property type="entry name" value="Dihydrodipicolinate Reductase, domain 2"/>
    <property type="match status" value="1"/>
</dbReference>
<evidence type="ECO:0000256" key="13">
    <source>
        <dbReference type="PIRSR" id="PIRSR036497-2"/>
    </source>
</evidence>
<evidence type="ECO:0000256" key="5">
    <source>
        <dbReference type="ARBA" id="ARBA00013213"/>
    </source>
</evidence>
<evidence type="ECO:0000313" key="19">
    <source>
        <dbReference type="Proteomes" id="UP001153069"/>
    </source>
</evidence>
<dbReference type="FunFam" id="3.30.360.10:FF:000006">
    <property type="entry name" value="Bifunctional aspartokinase/homoserine dehydrogenase"/>
    <property type="match status" value="1"/>
</dbReference>
<dbReference type="PANTHER" id="PTHR43070">
    <property type="match status" value="1"/>
</dbReference>
<gene>
    <name evidence="18" type="ORF">SEMRO_2657_G333860.1</name>
</gene>
<dbReference type="Gene3D" id="3.40.50.720">
    <property type="entry name" value="NAD(P)-binding Rossmann-like Domain"/>
    <property type="match status" value="1"/>
</dbReference>
<accession>A0A9N8EZD1</accession>
<feature type="binding site" evidence="13">
    <location>
        <begin position="19"/>
        <end position="25"/>
    </location>
    <ligand>
        <name>NADP(+)</name>
        <dbReference type="ChEBI" id="CHEBI:58349"/>
    </ligand>
</feature>
<comment type="pathway">
    <text evidence="2 14">Amino-acid biosynthesis; L-threonine biosynthesis; L-threonine from L-aspartate: step 3/5.</text>
</comment>
<evidence type="ECO:0000256" key="11">
    <source>
        <dbReference type="ARBA" id="ARBA00048841"/>
    </source>
</evidence>
<keyword evidence="7 14" id="KW-0791">Threonine biosynthesis</keyword>
<dbReference type="GO" id="GO:0004412">
    <property type="term" value="F:homoserine dehydrogenase activity"/>
    <property type="evidence" value="ECO:0007669"/>
    <property type="project" value="UniProtKB-EC"/>
</dbReference>
<dbReference type="Proteomes" id="UP001153069">
    <property type="component" value="Unassembled WGS sequence"/>
</dbReference>
<dbReference type="InterPro" id="IPR036291">
    <property type="entry name" value="NAD(P)-bd_dom_sf"/>
</dbReference>
<keyword evidence="10 14" id="KW-0486">Methionine biosynthesis</keyword>
<name>A0A9N8EZD1_9STRA</name>
<feature type="binding site" evidence="13">
    <location>
        <position position="83"/>
    </location>
    <ligand>
        <name>NADPH</name>
        <dbReference type="ChEBI" id="CHEBI:57783"/>
    </ligand>
</feature>
<dbReference type="SUPFAM" id="SSF51735">
    <property type="entry name" value="NAD(P)-binding Rossmann-fold domains"/>
    <property type="match status" value="1"/>
</dbReference>
<dbReference type="EC" id="1.1.1.3" evidence="5 14"/>
<dbReference type="InterPro" id="IPR011147">
    <property type="entry name" value="Bifunc_Aspkin/hSer_DH"/>
</dbReference>
<dbReference type="InterPro" id="IPR001342">
    <property type="entry name" value="HDH_cat"/>
</dbReference>
<dbReference type="GO" id="GO:0009090">
    <property type="term" value="P:homoserine biosynthetic process"/>
    <property type="evidence" value="ECO:0007669"/>
    <property type="project" value="TreeGrafter"/>
</dbReference>
<evidence type="ECO:0000256" key="12">
    <source>
        <dbReference type="PIRSR" id="PIRSR036497-1"/>
    </source>
</evidence>
<sequence length="344" mass="35899">MATTTTTAASQKLAVAVIGYTGGVGTCLLQAMEKIQLEPYALVRSSTMKIAGSESATDYGAMSDQLVAHATKQGQVPVIADVTASAGVQLHYKKWLEKGVSVVAANKGIFAGPETDYLALLQAAKDGKCRLLHETTVGAGLPTLGTLQALKASSHGIITVEGILSGTLAFVLGQLAGGKATLSQAVREAKELGYTEPDPRDDLNGMDVARKAVILARLAGMKRVELSQLSIESLVPESLRDCSVDEFMTNLNQHDAAMTERVAKVEAAGGRLHYAAKVDVAQNKVEVGLLSCEASHPFNNAGPDNMVAITTNFYTRPLVVQGAGAGGDVTATGVLADILQCAYQ</sequence>
<dbReference type="GO" id="GO:0050661">
    <property type="term" value="F:NADP binding"/>
    <property type="evidence" value="ECO:0007669"/>
    <property type="project" value="InterPro"/>
</dbReference>
<evidence type="ECO:0000256" key="15">
    <source>
        <dbReference type="RuleBase" id="RU004171"/>
    </source>
</evidence>
<feature type="active site" description="Proton donor" evidence="12">
    <location>
        <position position="211"/>
    </location>
</feature>
<comment type="cofactor">
    <cofactor evidence="1">
        <name>a metal cation</name>
        <dbReference type="ChEBI" id="CHEBI:25213"/>
    </cofactor>
</comment>
<dbReference type="PROSITE" id="PS01042">
    <property type="entry name" value="HOMOSER_DHGENASE"/>
    <property type="match status" value="1"/>
</dbReference>
<comment type="pathway">
    <text evidence="3 14">Amino-acid biosynthesis; L-methionine biosynthesis via de novo pathway; L-homoserine from L-aspartate: step 3/3.</text>
</comment>
<feature type="domain" description="Homoserine dehydrogenase catalytic" evidence="16">
    <location>
        <begin position="142"/>
        <end position="339"/>
    </location>
</feature>
<dbReference type="AlphaFoldDB" id="A0A9N8EZD1"/>